<gene>
    <name evidence="2" type="ORF">DSM112329_02656</name>
</gene>
<proteinExistence type="predicted"/>
<evidence type="ECO:0000313" key="2">
    <source>
        <dbReference type="EMBL" id="XAY05796.1"/>
    </source>
</evidence>
<organism evidence="2">
    <name type="scientific">Paraconexibacter sp. AEG42_29</name>
    <dbReference type="NCBI Taxonomy" id="2997339"/>
    <lineage>
        <taxon>Bacteria</taxon>
        <taxon>Bacillati</taxon>
        <taxon>Actinomycetota</taxon>
        <taxon>Thermoleophilia</taxon>
        <taxon>Solirubrobacterales</taxon>
        <taxon>Paraconexibacteraceae</taxon>
        <taxon>Paraconexibacter</taxon>
    </lineage>
</organism>
<feature type="compositionally biased region" description="Pro residues" evidence="1">
    <location>
        <begin position="419"/>
        <end position="488"/>
    </location>
</feature>
<accession>A0AAU7AW28</accession>
<dbReference type="RefSeq" id="WP_354702298.1">
    <property type="nucleotide sequence ID" value="NZ_CP114014.1"/>
</dbReference>
<feature type="region of interest" description="Disordered" evidence="1">
    <location>
        <begin position="402"/>
        <end position="488"/>
    </location>
</feature>
<evidence type="ECO:0000256" key="1">
    <source>
        <dbReference type="SAM" id="MobiDB-lite"/>
    </source>
</evidence>
<protein>
    <submittedName>
        <fullName evidence="2">Uncharacterized protein</fullName>
    </submittedName>
</protein>
<dbReference type="EMBL" id="CP114014">
    <property type="protein sequence ID" value="XAY05796.1"/>
    <property type="molecule type" value="Genomic_DNA"/>
</dbReference>
<name>A0AAU7AW28_9ACTN</name>
<dbReference type="KEGG" id="parq:DSM112329_02656"/>
<reference evidence="2" key="1">
    <citation type="submission" date="2022-12" db="EMBL/GenBank/DDBJ databases">
        <title>Paraconexibacter alkalitolerans sp. nov. and Baekduia alba sp. nov., isolated from soil and emended description of the genera Paraconexibacter (Chun et al., 2020) and Baekduia (An et al., 2020).</title>
        <authorList>
            <person name="Vieira S."/>
            <person name="Huber K.J."/>
            <person name="Geppert A."/>
            <person name="Wolf J."/>
            <person name="Neumann-Schaal M."/>
            <person name="Muesken M."/>
            <person name="Overmann J."/>
        </authorList>
    </citation>
    <scope>NUCLEOTIDE SEQUENCE</scope>
    <source>
        <strain evidence="2">AEG42_29</strain>
    </source>
</reference>
<dbReference type="AlphaFoldDB" id="A0AAU7AW28"/>
<sequence>MIRARHTLPVVGVTCAAGLTAVSLASGANERRPPVRYASPVPFGVAGCLPSPAAIVRLNPRNGKLIRPAAPAAPATAAKPVPSDRLLDAFSVLRRPRTAGDTLPKAALERLRVTGAEFDATRARLIRTTPRGGQAWLVPVADIRAVDCGGVAPASVLYDVRALRARSKVLQRFLRTAPARSGAPAVRRLRPLAVPALPAAPVAGGSPALTVPAKPLPSRLRGGSAAKRLRAARAAIAATDKPLEGAVVVALGDAPSGGGGSVADLLRARARPTVEGCSGPGGRLVAISGLAPDGVREAFLTAPDGTAIKTTVQNNAYAFIVPPARTVRERYVTWTKGGLPQVTAVDTVPAITGGVRCPAAVAKLPRVSPAAGGFDSVVYANGSTMRLLPALRAVRPGPGRVLPVPQAYPTRPPVLKAPAPRPPVTTRPVPATPAPAPRPAAPAPRPATPATPAPARPAAPVPARPPAPAAAPSRPSAPAPVPARPKAP</sequence>